<dbReference type="PANTHER" id="PTHR35339:SF4">
    <property type="entry name" value="LINALOOL DEHYDRATASE_ISOMERASE DOMAIN-CONTAINING PROTEIN"/>
    <property type="match status" value="1"/>
</dbReference>
<evidence type="ECO:0008006" key="4">
    <source>
        <dbReference type="Google" id="ProtNLM"/>
    </source>
</evidence>
<proteinExistence type="predicted"/>
<protein>
    <recommendedName>
        <fullName evidence="4">DUF2264 domain-containing protein</fullName>
    </recommendedName>
</protein>
<dbReference type="EMBL" id="FMJD01000008">
    <property type="protein sequence ID" value="SCM76490.1"/>
    <property type="molecule type" value="Genomic_DNA"/>
</dbReference>
<dbReference type="AlphaFoldDB" id="A0A212LG87"/>
<dbReference type="PIRSF" id="PIRSF014753">
    <property type="entry name" value="UCP014753"/>
    <property type="match status" value="1"/>
</dbReference>
<dbReference type="InterPro" id="IPR016624">
    <property type="entry name" value="UCP014753"/>
</dbReference>
<accession>A0A212LG87</accession>
<sequence>MHRTRLRGFSDNPLVSRSDFQQAARCLIAPLVPHVRAQGAAVDFEEGAANFDMRASSLEGVARPFWGLAPLLAGGGGFEDWSVFIDALRQGTDPEHSRYWGAIGDLDQRSVEAAAIGFLLALVPGHSWDLLAQPEQDRLATWLAGIQAQRMSDNNWLYFPVLAQAGLRRVGRGDLVDDALERRSLDRLAGWYLGDGWYGDGGSGAVDHYGAFAMHFYGLLRAVLSGGGGEFSALARRRAAAFAEPFSHWFAENGEALAVGRSLVYRFATSAFWGLLAVAGEAPLPLGVVKGLWARQIRCWRDKPVFTPDGILSRGSGYPNLQVCETYNSPTSPYWAMKAFLPLMLAEDHPFWRVEEEPLQKRTPIRAMPANRTLVQHVDGHSIVHYAAPIHRWLQIDKYNKFAYSTLCGFDVGALQYAANGVFGDNILAFSFDDGANWQMRLANGEAQITDDRLRVDWTTGAQRVLTEIEPVGEGLFARRHRFHLDQPAVVVETGFAVNEWQRDASRVDAGGTTPAVVLTGENAVSGILSLDGHPRSLFDCARIHSNTACPRTRVPGLRLELAAGEHTITHGFWLAERSGDDRLAAFLDLRRSHVR</sequence>
<dbReference type="InterPro" id="IPR049349">
    <property type="entry name" value="DUF2264_N"/>
</dbReference>
<evidence type="ECO:0000313" key="3">
    <source>
        <dbReference type="EMBL" id="SCM76490.1"/>
    </source>
</evidence>
<name>A0A212LG87_9HYPH</name>
<dbReference type="Pfam" id="PF10022">
    <property type="entry name" value="DUF2264"/>
    <property type="match status" value="1"/>
</dbReference>
<evidence type="ECO:0000259" key="1">
    <source>
        <dbReference type="Pfam" id="PF10022"/>
    </source>
</evidence>
<reference evidence="3" key="1">
    <citation type="submission" date="2016-08" db="EMBL/GenBank/DDBJ databases">
        <authorList>
            <person name="Seilhamer J.J."/>
        </authorList>
    </citation>
    <scope>NUCLEOTIDE SEQUENCE</scope>
    <source>
        <strain evidence="3">86</strain>
    </source>
</reference>
<feature type="domain" description="DUF2264" evidence="1">
    <location>
        <begin position="16"/>
        <end position="359"/>
    </location>
</feature>
<dbReference type="InterPro" id="IPR049237">
    <property type="entry name" value="DUF2264_C"/>
</dbReference>
<dbReference type="PANTHER" id="PTHR35339">
    <property type="entry name" value="LINALOOL DEHYDRATASE_ISOMERASE DOMAIN-CONTAINING PROTEIN"/>
    <property type="match status" value="1"/>
</dbReference>
<dbReference type="Pfam" id="PF20938">
    <property type="entry name" value="DUF2264_C"/>
    <property type="match status" value="1"/>
</dbReference>
<feature type="domain" description="DUF2264" evidence="2">
    <location>
        <begin position="396"/>
        <end position="566"/>
    </location>
</feature>
<evidence type="ECO:0000259" key="2">
    <source>
        <dbReference type="Pfam" id="PF20938"/>
    </source>
</evidence>
<organism evidence="3">
    <name type="scientific">uncultured Pleomorphomonas sp</name>
    <dbReference type="NCBI Taxonomy" id="442121"/>
    <lineage>
        <taxon>Bacteria</taxon>
        <taxon>Pseudomonadati</taxon>
        <taxon>Pseudomonadota</taxon>
        <taxon>Alphaproteobacteria</taxon>
        <taxon>Hyphomicrobiales</taxon>
        <taxon>Pleomorphomonadaceae</taxon>
        <taxon>Pleomorphomonas</taxon>
        <taxon>environmental samples</taxon>
    </lineage>
</organism>
<gene>
    <name evidence="3" type="ORF">KL86PLE_40295</name>
</gene>
<dbReference type="RefSeq" id="WP_288196654.1">
    <property type="nucleotide sequence ID" value="NZ_LT608334.1"/>
</dbReference>